<protein>
    <submittedName>
        <fullName evidence="1">Uncharacterized protein</fullName>
    </submittedName>
</protein>
<sequence length="275" mass="29197">MGKYLPSFRIYVFLFIAVFAFSNTLDAQIVKSLADEVTFTSGNKPLGGATVLNPLNALNDDPGSFARLLATPGIVLGVNSYNGIIELKFPDALPANTTSYVRIDGDSDLLGALLGGSLGEALADVLGLVLLGRQEIQVQARNGSDIILERASSDAGGFNIDRARLVTDQAGGFYLAIRPDQEYDRIRIFNNSISLIGLAQEFTLDVYNAFTLEGEDPCGQAQFTSFDATGINIDLLGLGSSGVDNPENAIDGDFDTYSSISPGLLSVGGTISQYF</sequence>
<gene>
    <name evidence="1" type="ORF">ACFSKL_04100</name>
</gene>
<evidence type="ECO:0000313" key="2">
    <source>
        <dbReference type="Proteomes" id="UP001597361"/>
    </source>
</evidence>
<feature type="non-terminal residue" evidence="1">
    <location>
        <position position="275"/>
    </location>
</feature>
<reference evidence="2" key="1">
    <citation type="journal article" date="2019" name="Int. J. Syst. Evol. Microbiol.">
        <title>The Global Catalogue of Microorganisms (GCM) 10K type strain sequencing project: providing services to taxonomists for standard genome sequencing and annotation.</title>
        <authorList>
            <consortium name="The Broad Institute Genomics Platform"/>
            <consortium name="The Broad Institute Genome Sequencing Center for Infectious Disease"/>
            <person name="Wu L."/>
            <person name="Ma J."/>
        </authorList>
    </citation>
    <scope>NUCLEOTIDE SEQUENCE [LARGE SCALE GENOMIC DNA]</scope>
    <source>
        <strain evidence="2">CGMCC 1.15180</strain>
    </source>
</reference>
<comment type="caution">
    <text evidence="1">The sequence shown here is derived from an EMBL/GenBank/DDBJ whole genome shotgun (WGS) entry which is preliminary data.</text>
</comment>
<organism evidence="1 2">
    <name type="scientific">Belliella marina</name>
    <dbReference type="NCBI Taxonomy" id="1644146"/>
    <lineage>
        <taxon>Bacteria</taxon>
        <taxon>Pseudomonadati</taxon>
        <taxon>Bacteroidota</taxon>
        <taxon>Cytophagia</taxon>
        <taxon>Cytophagales</taxon>
        <taxon>Cyclobacteriaceae</taxon>
        <taxon>Belliella</taxon>
    </lineage>
</organism>
<evidence type="ECO:0000313" key="1">
    <source>
        <dbReference type="EMBL" id="MFD2033959.1"/>
    </source>
</evidence>
<dbReference type="RefSeq" id="WP_376883735.1">
    <property type="nucleotide sequence ID" value="NZ_JBHUHR010000012.1"/>
</dbReference>
<dbReference type="EMBL" id="JBHUHR010000012">
    <property type="protein sequence ID" value="MFD2033959.1"/>
    <property type="molecule type" value="Genomic_DNA"/>
</dbReference>
<name>A0ABW4VIQ7_9BACT</name>
<accession>A0ABW4VIQ7</accession>
<dbReference type="Proteomes" id="UP001597361">
    <property type="component" value="Unassembled WGS sequence"/>
</dbReference>
<keyword evidence="2" id="KW-1185">Reference proteome</keyword>
<proteinExistence type="predicted"/>